<dbReference type="EMBL" id="AQHF01000024">
    <property type="protein sequence ID" value="MBE0346713.1"/>
    <property type="molecule type" value="Genomic_DNA"/>
</dbReference>
<dbReference type="Gene3D" id="3.30.565.10">
    <property type="entry name" value="Histidine kinase-like ATPase, C-terminal domain"/>
    <property type="match status" value="1"/>
</dbReference>
<proteinExistence type="predicted"/>
<comment type="caution">
    <text evidence="1">The sequence shown here is derived from an EMBL/GenBank/DDBJ whole genome shotgun (WGS) entry which is preliminary data.</text>
</comment>
<name>A0A8I0T4Z6_9GAMM</name>
<reference evidence="1 2" key="1">
    <citation type="submission" date="2015-06" db="EMBL/GenBank/DDBJ databases">
        <title>Genome sequence of Pseudoalteromonas peptidolytica.</title>
        <authorList>
            <person name="Xie B.-B."/>
            <person name="Rong J.-C."/>
            <person name="Qin Q.-L."/>
            <person name="Zhang Y.-Z."/>
        </authorList>
    </citation>
    <scope>NUCLEOTIDE SEQUENCE [LARGE SCALE GENOMIC DNA]</scope>
    <source>
        <strain evidence="1 2">F12-50-A1</strain>
    </source>
</reference>
<dbReference type="InterPro" id="IPR036890">
    <property type="entry name" value="HATPase_C_sf"/>
</dbReference>
<evidence type="ECO:0000313" key="2">
    <source>
        <dbReference type="Proteomes" id="UP000660708"/>
    </source>
</evidence>
<evidence type="ECO:0000313" key="1">
    <source>
        <dbReference type="EMBL" id="MBE0346713.1"/>
    </source>
</evidence>
<dbReference type="AlphaFoldDB" id="A0A8I0T4Z6"/>
<dbReference type="Proteomes" id="UP000660708">
    <property type="component" value="Unassembled WGS sequence"/>
</dbReference>
<organism evidence="1 2">
    <name type="scientific">Pseudoalteromonas peptidolytica F12-50-A1</name>
    <dbReference type="NCBI Taxonomy" id="1315280"/>
    <lineage>
        <taxon>Bacteria</taxon>
        <taxon>Pseudomonadati</taxon>
        <taxon>Pseudomonadota</taxon>
        <taxon>Gammaproteobacteria</taxon>
        <taxon>Alteromonadales</taxon>
        <taxon>Pseudoalteromonadaceae</taxon>
        <taxon>Pseudoalteromonas</taxon>
    </lineage>
</organism>
<dbReference type="SUPFAM" id="SSF55874">
    <property type="entry name" value="ATPase domain of HSP90 chaperone/DNA topoisomerase II/histidine kinase"/>
    <property type="match status" value="1"/>
</dbReference>
<sequence length="138" mass="15879">MSLFHSPFLTRPHFLYWLIQSQLKALSYLIAERDIQMSFDLSRYQVWLPSATAKIVIGNLIRNAMQHTFCGTIEIHQHQDLITIKKTESIDNLAPQIDTLGYGLGLKLVEQLCQQLNWQCHIEFVKGGCCASVYLCKH</sequence>
<dbReference type="RefSeq" id="WP_147390455.1">
    <property type="nucleotide sequence ID" value="NZ_AQHF01000024.1"/>
</dbReference>
<accession>A0A8I0T4Z6</accession>
<evidence type="ECO:0008006" key="3">
    <source>
        <dbReference type="Google" id="ProtNLM"/>
    </source>
</evidence>
<gene>
    <name evidence="1" type="ORF">PPEP_a2817</name>
</gene>
<protein>
    <recommendedName>
        <fullName evidence="3">Histidine kinase/HSP90-like ATPase domain-containing protein</fullName>
    </recommendedName>
</protein>
<keyword evidence="2" id="KW-1185">Reference proteome</keyword>